<comment type="subunit">
    <text evidence="5">Homodimer.</text>
</comment>
<sequence>MNASKYLVADGNNVSIGSVSLERLKQDFGTPLYVVDEQDFIDRAKVFKDNFKSSKFETRILYASKAFTNLYMAGLVDSLGLYTDVVSGGEIYISLKAGEKAKNLYFHGNNKLRSELEQAVDADLGTIVIDNESEYELLDKILKEKNKVQACLLRINPSIDAHTHKYIQTGGDDSKFGMSVHLDETKELIKKLSKNEKIDFKGFHCHIGSQIHDEKFFFFEVEVMLKYAKDIENNLNIKIREMNFGGGFGVYYTSEDKPFDLETFLQRYAEKIEEKLLNLDMNLETVSIEPGRSLINQSITMLYEVGVIKTTSTGLNYIFVDGGMTDNIRPALYGAKYEAFIANKISEEPTTKYTIAGKCCESGDILVKDEMLPKASAGDLLMIPNAGAYTYAMASNYNKLSKPAVVFVKNAKAKLAVRRQSFEDLVSNDEVYKNE</sequence>
<comment type="caution">
    <text evidence="10">The sequence shown here is derived from an EMBL/GenBank/DDBJ whole genome shotgun (WGS) entry which is preliminary data.</text>
</comment>
<dbReference type="SUPFAM" id="SSF51419">
    <property type="entry name" value="PLP-binding barrel"/>
    <property type="match status" value="1"/>
</dbReference>
<feature type="domain" description="Orn/DAP/Arg decarboxylase 2 N-terminal" evidence="9">
    <location>
        <begin position="40"/>
        <end position="294"/>
    </location>
</feature>
<evidence type="ECO:0000256" key="2">
    <source>
        <dbReference type="ARBA" id="ARBA00022793"/>
    </source>
</evidence>
<dbReference type="Gene3D" id="3.20.20.10">
    <property type="entry name" value="Alanine racemase"/>
    <property type="match status" value="1"/>
</dbReference>
<evidence type="ECO:0000256" key="4">
    <source>
        <dbReference type="ARBA" id="ARBA00023239"/>
    </source>
</evidence>
<dbReference type="InterPro" id="IPR022653">
    <property type="entry name" value="De-COase2_pyr-phos_BS"/>
</dbReference>
<feature type="binding site" evidence="5">
    <location>
        <position position="361"/>
    </location>
    <ligand>
        <name>substrate</name>
    </ligand>
</feature>
<name>A0A371IP25_9FIRM</name>
<dbReference type="EC" id="4.1.1.20" evidence="5 6"/>
<dbReference type="PANTHER" id="PTHR43727">
    <property type="entry name" value="DIAMINOPIMELATE DECARBOXYLASE"/>
    <property type="match status" value="1"/>
</dbReference>
<dbReference type="GO" id="GO:0009089">
    <property type="term" value="P:lysine biosynthetic process via diaminopimelate"/>
    <property type="evidence" value="ECO:0007669"/>
    <property type="project" value="UniProtKB-UniRule"/>
</dbReference>
<dbReference type="PRINTS" id="PR01181">
    <property type="entry name" value="DAPDCRBXLASE"/>
</dbReference>
<organism evidence="10 11">
    <name type="scientific">Criibacterium bergeronii</name>
    <dbReference type="NCBI Taxonomy" id="1871336"/>
    <lineage>
        <taxon>Bacteria</taxon>
        <taxon>Bacillati</taxon>
        <taxon>Bacillota</taxon>
        <taxon>Clostridia</taxon>
        <taxon>Peptostreptococcales</taxon>
        <taxon>Filifactoraceae</taxon>
        <taxon>Criibacterium</taxon>
    </lineage>
</organism>
<evidence type="ECO:0000256" key="1">
    <source>
        <dbReference type="ARBA" id="ARBA00001933"/>
    </source>
</evidence>
<evidence type="ECO:0000256" key="6">
    <source>
        <dbReference type="NCBIfam" id="TIGR01048"/>
    </source>
</evidence>
<reference evidence="10 11" key="1">
    <citation type="journal article" date="2016" name="Genome Announc.">
        <title>Draft Genome Sequence of Criibacterium bergeronii gen. nov., sp. nov., Strain CCRI-22567T, Isolated from a Vaginal Sample from a Woman with Bacterial Vaginosis.</title>
        <authorList>
            <person name="Maheux A.F."/>
            <person name="Berube E."/>
            <person name="Boudreau D.K."/>
            <person name="Raymond F."/>
            <person name="Corbeil J."/>
            <person name="Roy P.H."/>
            <person name="Boissinot M."/>
            <person name="Omar R.F."/>
        </authorList>
    </citation>
    <scope>NUCLEOTIDE SEQUENCE [LARGE SCALE GENOMIC DNA]</scope>
    <source>
        <strain evidence="10 11">CCRI-22567</strain>
    </source>
</reference>
<feature type="modified residue" description="N6-(pyridoxal phosphate)lysine" evidence="5 7">
    <location>
        <position position="65"/>
    </location>
</feature>
<dbReference type="NCBIfam" id="TIGR01048">
    <property type="entry name" value="lysA"/>
    <property type="match status" value="1"/>
</dbReference>
<gene>
    <name evidence="5 10" type="primary">lysA</name>
    <name evidence="10" type="ORF">BBG48_000530</name>
</gene>
<keyword evidence="3 5" id="KW-0663">Pyridoxal phosphate</keyword>
<comment type="similarity">
    <text evidence="5">Belongs to the Orn/Lys/Arg decarboxylase class-II family. LysA subfamily.</text>
</comment>
<dbReference type="SUPFAM" id="SSF50621">
    <property type="entry name" value="Alanine racemase C-terminal domain-like"/>
    <property type="match status" value="1"/>
</dbReference>
<dbReference type="PROSITE" id="PS00878">
    <property type="entry name" value="ODR_DC_2_1"/>
    <property type="match status" value="1"/>
</dbReference>
<dbReference type="Proteomes" id="UP000093352">
    <property type="component" value="Unassembled WGS sequence"/>
</dbReference>
<dbReference type="GO" id="GO:0030170">
    <property type="term" value="F:pyridoxal phosphate binding"/>
    <property type="evidence" value="ECO:0007669"/>
    <property type="project" value="UniProtKB-UniRule"/>
</dbReference>
<keyword evidence="5" id="KW-0028">Amino-acid biosynthesis</keyword>
<accession>A0A371IP25</accession>
<dbReference type="Gene3D" id="2.40.37.10">
    <property type="entry name" value="Lyase, Ornithine Decarboxylase, Chain A, domain 1"/>
    <property type="match status" value="1"/>
</dbReference>
<feature type="binding site" evidence="5">
    <location>
        <position position="247"/>
    </location>
    <ligand>
        <name>pyridoxal 5'-phosphate</name>
        <dbReference type="ChEBI" id="CHEBI:597326"/>
    </ligand>
</feature>
<dbReference type="GO" id="GO:0008836">
    <property type="term" value="F:diaminopimelate decarboxylase activity"/>
    <property type="evidence" value="ECO:0007669"/>
    <property type="project" value="UniProtKB-UniRule"/>
</dbReference>
<dbReference type="InterPro" id="IPR022644">
    <property type="entry name" value="De-COase2_N"/>
</dbReference>
<comment type="pathway">
    <text evidence="5 8">Amino-acid biosynthesis; L-lysine biosynthesis via DAP pathway; L-lysine from DL-2,6-diaminopimelate: step 1/1.</text>
</comment>
<dbReference type="RefSeq" id="WP_068911592.1">
    <property type="nucleotide sequence ID" value="NZ_MBEW02000001.1"/>
</dbReference>
<dbReference type="UniPathway" id="UPA00034">
    <property type="reaction ID" value="UER00027"/>
</dbReference>
<dbReference type="PRINTS" id="PR01179">
    <property type="entry name" value="ODADCRBXLASE"/>
</dbReference>
<dbReference type="CDD" id="cd06828">
    <property type="entry name" value="PLPDE_III_DapDC"/>
    <property type="match status" value="1"/>
</dbReference>
<comment type="cofactor">
    <cofactor evidence="1 5 7 8">
        <name>pyridoxal 5'-phosphate</name>
        <dbReference type="ChEBI" id="CHEBI:597326"/>
    </cofactor>
</comment>
<evidence type="ECO:0000259" key="9">
    <source>
        <dbReference type="Pfam" id="PF02784"/>
    </source>
</evidence>
<keyword evidence="4 5" id="KW-0456">Lyase</keyword>
<keyword evidence="11" id="KW-1185">Reference proteome</keyword>
<feature type="binding site" evidence="5">
    <location>
        <begin position="289"/>
        <end position="292"/>
    </location>
    <ligand>
        <name>pyridoxal 5'-phosphate</name>
        <dbReference type="ChEBI" id="CHEBI:597326"/>
    </ligand>
</feature>
<feature type="binding site" evidence="5">
    <location>
        <position position="333"/>
    </location>
    <ligand>
        <name>substrate</name>
    </ligand>
</feature>
<dbReference type="InterPro" id="IPR000183">
    <property type="entry name" value="Orn/DAP/Arg_de-COase"/>
</dbReference>
<dbReference type="PANTHER" id="PTHR43727:SF2">
    <property type="entry name" value="GROUP IV DECARBOXYLASE"/>
    <property type="match status" value="1"/>
</dbReference>
<dbReference type="FunFam" id="3.20.20.10:FF:000003">
    <property type="entry name" value="Diaminopimelate decarboxylase"/>
    <property type="match status" value="1"/>
</dbReference>
<protein>
    <recommendedName>
        <fullName evidence="5 6">Diaminopimelate decarboxylase</fullName>
        <shortName evidence="5">DAP decarboxylase</shortName>
        <shortName evidence="5">DAPDC</shortName>
        <ecNumber evidence="5 6">4.1.1.20</ecNumber>
    </recommendedName>
</protein>
<evidence type="ECO:0000256" key="5">
    <source>
        <dbReference type="HAMAP-Rule" id="MF_02120"/>
    </source>
</evidence>
<comment type="catalytic activity">
    <reaction evidence="5 8">
        <text>meso-2,6-diaminopimelate + H(+) = L-lysine + CO2</text>
        <dbReference type="Rhea" id="RHEA:15101"/>
        <dbReference type="ChEBI" id="CHEBI:15378"/>
        <dbReference type="ChEBI" id="CHEBI:16526"/>
        <dbReference type="ChEBI" id="CHEBI:32551"/>
        <dbReference type="ChEBI" id="CHEBI:57791"/>
        <dbReference type="EC" id="4.1.1.20"/>
    </reaction>
</comment>
<dbReference type="STRING" id="1871336.BBG48_00825"/>
<comment type="function">
    <text evidence="5">Specifically catalyzes the decarboxylation of meso-diaminopimelate (meso-DAP) to L-lysine.</text>
</comment>
<dbReference type="Pfam" id="PF02784">
    <property type="entry name" value="Orn_Arg_deC_N"/>
    <property type="match status" value="1"/>
</dbReference>
<dbReference type="HAMAP" id="MF_02120">
    <property type="entry name" value="LysA"/>
    <property type="match status" value="1"/>
</dbReference>
<dbReference type="InterPro" id="IPR029066">
    <property type="entry name" value="PLP-binding_barrel"/>
</dbReference>
<keyword evidence="2 5" id="KW-0210">Decarboxylase</keyword>
<feature type="binding site" evidence="5">
    <location>
        <position position="389"/>
    </location>
    <ligand>
        <name>substrate</name>
    </ligand>
</feature>
<evidence type="ECO:0000256" key="8">
    <source>
        <dbReference type="RuleBase" id="RU003738"/>
    </source>
</evidence>
<dbReference type="EMBL" id="MBEW02000001">
    <property type="protein sequence ID" value="RDY22237.1"/>
    <property type="molecule type" value="Genomic_DNA"/>
</dbReference>
<evidence type="ECO:0000256" key="3">
    <source>
        <dbReference type="ARBA" id="ARBA00022898"/>
    </source>
</evidence>
<dbReference type="AlphaFoldDB" id="A0A371IP25"/>
<feature type="active site" description="Proton donor" evidence="7">
    <location>
        <position position="360"/>
    </location>
</feature>
<evidence type="ECO:0000256" key="7">
    <source>
        <dbReference type="PIRSR" id="PIRSR600183-50"/>
    </source>
</evidence>
<dbReference type="InterPro" id="IPR009006">
    <property type="entry name" value="Ala_racemase/Decarboxylase_C"/>
</dbReference>
<proteinExistence type="inferred from homology"/>
<feature type="binding site" evidence="5">
    <location>
        <position position="329"/>
    </location>
    <ligand>
        <name>substrate</name>
    </ligand>
</feature>
<evidence type="ECO:0000313" key="10">
    <source>
        <dbReference type="EMBL" id="RDY22237.1"/>
    </source>
</evidence>
<feature type="binding site" evidence="5">
    <location>
        <position position="292"/>
    </location>
    <ligand>
        <name>substrate</name>
    </ligand>
</feature>
<keyword evidence="5 8" id="KW-0457">Lysine biosynthesis</keyword>
<dbReference type="InterPro" id="IPR002986">
    <property type="entry name" value="DAP_deCOOHase_LysA"/>
</dbReference>
<evidence type="ECO:0000313" key="11">
    <source>
        <dbReference type="Proteomes" id="UP000093352"/>
    </source>
</evidence>
<feature type="binding site" evidence="5">
    <location>
        <position position="389"/>
    </location>
    <ligand>
        <name>pyridoxal 5'-phosphate</name>
        <dbReference type="ChEBI" id="CHEBI:597326"/>
    </ligand>
</feature>